<dbReference type="GO" id="GO:0005524">
    <property type="term" value="F:ATP binding"/>
    <property type="evidence" value="ECO:0007669"/>
    <property type="project" value="UniProtKB-UniRule"/>
</dbReference>
<keyword evidence="8" id="KW-0963">Cytoplasm</keyword>
<dbReference type="KEGG" id="sap:Sulac_2917"/>
<comment type="subunit">
    <text evidence="8">Tetramer of two alpha and two beta subunits.</text>
</comment>
<dbReference type="PROSITE" id="PS50861">
    <property type="entry name" value="AA_TRNA_LIGASE_II_GLYAB"/>
    <property type="match status" value="1"/>
</dbReference>
<evidence type="ECO:0000256" key="4">
    <source>
        <dbReference type="ARBA" id="ARBA00022840"/>
    </source>
</evidence>
<proteinExistence type="inferred from homology"/>
<evidence type="ECO:0000256" key="8">
    <source>
        <dbReference type="HAMAP-Rule" id="MF_00255"/>
    </source>
</evidence>
<evidence type="ECO:0000256" key="1">
    <source>
        <dbReference type="ARBA" id="ARBA00008226"/>
    </source>
</evidence>
<dbReference type="GO" id="GO:0005829">
    <property type="term" value="C:cytosol"/>
    <property type="evidence" value="ECO:0007669"/>
    <property type="project" value="TreeGrafter"/>
</dbReference>
<accession>G8TZP8</accession>
<dbReference type="InterPro" id="IPR015944">
    <property type="entry name" value="Gly-tRNA-synth_bsu"/>
</dbReference>
<evidence type="ECO:0000256" key="5">
    <source>
        <dbReference type="ARBA" id="ARBA00022917"/>
    </source>
</evidence>
<dbReference type="SUPFAM" id="SSF109604">
    <property type="entry name" value="HD-domain/PDEase-like"/>
    <property type="match status" value="1"/>
</dbReference>
<keyword evidence="2 8" id="KW-0436">Ligase</keyword>
<dbReference type="Proteomes" id="UP000005439">
    <property type="component" value="Chromosome"/>
</dbReference>
<dbReference type="EMBL" id="CP003179">
    <property type="protein sequence ID" value="AEW06378.1"/>
    <property type="molecule type" value="Genomic_DNA"/>
</dbReference>
<dbReference type="PANTHER" id="PTHR30075:SF2">
    <property type="entry name" value="GLYCINE--TRNA LIGASE, CHLOROPLASTIC_MITOCHONDRIAL 2"/>
    <property type="match status" value="1"/>
</dbReference>
<keyword evidence="10" id="KW-1185">Reference proteome</keyword>
<dbReference type="GO" id="GO:0004820">
    <property type="term" value="F:glycine-tRNA ligase activity"/>
    <property type="evidence" value="ECO:0007669"/>
    <property type="project" value="UniProtKB-UniRule"/>
</dbReference>
<dbReference type="EC" id="6.1.1.14" evidence="8"/>
<dbReference type="HAMAP" id="MF_00255">
    <property type="entry name" value="Gly_tRNA_synth_beta"/>
    <property type="match status" value="1"/>
</dbReference>
<comment type="catalytic activity">
    <reaction evidence="7 8">
        <text>tRNA(Gly) + glycine + ATP = glycyl-tRNA(Gly) + AMP + diphosphate</text>
        <dbReference type="Rhea" id="RHEA:16013"/>
        <dbReference type="Rhea" id="RHEA-COMP:9664"/>
        <dbReference type="Rhea" id="RHEA-COMP:9683"/>
        <dbReference type="ChEBI" id="CHEBI:30616"/>
        <dbReference type="ChEBI" id="CHEBI:33019"/>
        <dbReference type="ChEBI" id="CHEBI:57305"/>
        <dbReference type="ChEBI" id="CHEBI:78442"/>
        <dbReference type="ChEBI" id="CHEBI:78522"/>
        <dbReference type="ChEBI" id="CHEBI:456215"/>
        <dbReference type="EC" id="6.1.1.14"/>
    </reaction>
</comment>
<evidence type="ECO:0000256" key="3">
    <source>
        <dbReference type="ARBA" id="ARBA00022741"/>
    </source>
</evidence>
<keyword evidence="3 8" id="KW-0547">Nucleotide-binding</keyword>
<keyword evidence="6 8" id="KW-0030">Aminoacyl-tRNA synthetase</keyword>
<evidence type="ECO:0000256" key="7">
    <source>
        <dbReference type="ARBA" id="ARBA00047937"/>
    </source>
</evidence>
<sequence length="679" mass="76226">MSEQRRFVAEIGVEEIPSLYLDPLTEAWREALQSAFQQARLAVEGLHVSSTPRRFVAEGWASARQWPFQERVKGPSVAHAYRDGQPTPALLGFCRRVGLPPESLEREGVGEKAYLVAVIDQPQASLEATLPEVVSQAFAGIPLPRSMRWDASDYRFVRPVRWVILLVDGQLLDVTVLGVSSGGVTYGNRTDAPEALAVSSVDGYFQAIDRGRVILSATERQRRIRETGDVLAAESGGQVLWDEDLLREVTHLVEWPTPFIGHFDSAFLAVPDVVLMTSMRTHQRYFPLVDSTGRLLPAFLAVRNGIGEDLALVRRGNEKVLRARLADAEYFYRTDRQKPLEAYAPGLAHMIFHQELGTYQDKVDRVRRLFQGLAAVFRPRGVAETEFERAVRLYKCDLLTHVVQEFPELQGVMGGLYAELDGESPAVAAAIRDQYRPQSADDQLPTGALGQVLGLLDRLDTLLMAFWHNIRPTGSEDPFGLRRAALAVARLALETDVLAEWPLDEVIRQAAEILEVPPEVAHDVYRLVVLRVETYLDTRYPTVWMRAVLGRPGVVWSDLRTTLAWLAELTADPAFETVAAAYKRMRRVGEAGDPAVTLRAEALDLERQLDDQFRLIAAVDGKDRDLWWARVKASVPLIQTFFDEILVMDPDPKIRQNRLALLARGQQAYGRYFAWEELG</sequence>
<dbReference type="InterPro" id="IPR006194">
    <property type="entry name" value="Gly-tRNA-synth_heterodimer"/>
</dbReference>
<dbReference type="AlphaFoldDB" id="G8TZP8"/>
<dbReference type="STRING" id="679936.Sulac_2917"/>
<keyword evidence="5 8" id="KW-0648">Protein biosynthesis</keyword>
<dbReference type="Pfam" id="PF02092">
    <property type="entry name" value="tRNA_synt_2f"/>
    <property type="match status" value="1"/>
</dbReference>
<comment type="similarity">
    <text evidence="1 8">Belongs to the class-II aminoacyl-tRNA synthetase family.</text>
</comment>
<dbReference type="HOGENOM" id="CLU_007220_2_2_9"/>
<protein>
    <recommendedName>
        <fullName evidence="8">Glycine--tRNA ligase beta subunit</fullName>
        <ecNumber evidence="8">6.1.1.14</ecNumber>
    </recommendedName>
    <alternativeName>
        <fullName evidence="8">Glycyl-tRNA synthetase beta subunit</fullName>
        <shortName evidence="8">GlyRS</shortName>
    </alternativeName>
</protein>
<reference evidence="10" key="1">
    <citation type="submission" date="2011-12" db="EMBL/GenBank/DDBJ databases">
        <title>The complete genome of chromosome of Sulfobacillus acidophilus DSM 10332.</title>
        <authorList>
            <person name="Lucas S."/>
            <person name="Han J."/>
            <person name="Lapidus A."/>
            <person name="Bruce D."/>
            <person name="Goodwin L."/>
            <person name="Pitluck S."/>
            <person name="Peters L."/>
            <person name="Kyrpides N."/>
            <person name="Mavromatis K."/>
            <person name="Ivanova N."/>
            <person name="Mikhailova N."/>
            <person name="Chertkov O."/>
            <person name="Saunders E."/>
            <person name="Detter J.C."/>
            <person name="Tapia R."/>
            <person name="Han C."/>
            <person name="Land M."/>
            <person name="Hauser L."/>
            <person name="Markowitz V."/>
            <person name="Cheng J.-F."/>
            <person name="Hugenholtz P."/>
            <person name="Woyke T."/>
            <person name="Wu D."/>
            <person name="Pukall R."/>
            <person name="Gehrich-Schroeter G."/>
            <person name="Schneider S."/>
            <person name="Klenk H.-P."/>
            <person name="Eisen J.A."/>
        </authorList>
    </citation>
    <scope>NUCLEOTIDE SEQUENCE [LARGE SCALE GENOMIC DNA]</scope>
    <source>
        <strain evidence="10">ATCC 700253 / DSM 10332 / NAL</strain>
    </source>
</reference>
<dbReference type="NCBIfam" id="TIGR00211">
    <property type="entry name" value="glyS"/>
    <property type="match status" value="1"/>
</dbReference>
<name>G8TZP8_SULAD</name>
<dbReference type="GO" id="GO:0006426">
    <property type="term" value="P:glycyl-tRNA aminoacylation"/>
    <property type="evidence" value="ECO:0007669"/>
    <property type="project" value="UniProtKB-UniRule"/>
</dbReference>
<evidence type="ECO:0000313" key="9">
    <source>
        <dbReference type="EMBL" id="AEW06378.1"/>
    </source>
</evidence>
<evidence type="ECO:0000313" key="10">
    <source>
        <dbReference type="Proteomes" id="UP000005439"/>
    </source>
</evidence>
<reference evidence="9 10" key="2">
    <citation type="journal article" date="2012" name="Stand. Genomic Sci.">
        <title>Complete genome sequence of the moderately thermophilic mineral-sulfide-oxidizing firmicute Sulfobacillus acidophilus type strain (NAL(T)).</title>
        <authorList>
            <person name="Anderson I."/>
            <person name="Chertkov O."/>
            <person name="Chen A."/>
            <person name="Saunders E."/>
            <person name="Lapidus A."/>
            <person name="Nolan M."/>
            <person name="Lucas S."/>
            <person name="Hammon N."/>
            <person name="Deshpande S."/>
            <person name="Cheng J.F."/>
            <person name="Han C."/>
            <person name="Tapia R."/>
            <person name="Goodwin L.A."/>
            <person name="Pitluck S."/>
            <person name="Liolios K."/>
            <person name="Pagani I."/>
            <person name="Ivanova N."/>
            <person name="Mikhailova N."/>
            <person name="Pati A."/>
            <person name="Palaniappan K."/>
            <person name="Land M."/>
            <person name="Pan C."/>
            <person name="Rohde M."/>
            <person name="Pukall R."/>
            <person name="Goker M."/>
            <person name="Detter J.C."/>
            <person name="Woyke T."/>
            <person name="Bristow J."/>
            <person name="Eisen J.A."/>
            <person name="Markowitz V."/>
            <person name="Hugenholtz P."/>
            <person name="Kyrpides N.C."/>
            <person name="Klenk H.P."/>
            <person name="Mavromatis K."/>
        </authorList>
    </citation>
    <scope>NUCLEOTIDE SEQUENCE [LARGE SCALE GENOMIC DNA]</scope>
    <source>
        <strain evidence="10">ATCC 700253 / DSM 10332 / NAL</strain>
    </source>
</reference>
<dbReference type="PATRIC" id="fig|679936.5.peg.3011"/>
<gene>
    <name evidence="8" type="primary">glyS</name>
    <name evidence="9" type="ordered locus">Sulac_2917</name>
</gene>
<dbReference type="PANTHER" id="PTHR30075">
    <property type="entry name" value="GLYCYL-TRNA SYNTHETASE"/>
    <property type="match status" value="1"/>
</dbReference>
<evidence type="ECO:0000256" key="2">
    <source>
        <dbReference type="ARBA" id="ARBA00022598"/>
    </source>
</evidence>
<organism evidence="9 10">
    <name type="scientific">Sulfobacillus acidophilus (strain ATCC 700253 / DSM 10332 / NAL)</name>
    <dbReference type="NCBI Taxonomy" id="679936"/>
    <lineage>
        <taxon>Bacteria</taxon>
        <taxon>Bacillati</taxon>
        <taxon>Bacillota</taxon>
        <taxon>Clostridia</taxon>
        <taxon>Eubacteriales</taxon>
        <taxon>Clostridiales Family XVII. Incertae Sedis</taxon>
        <taxon>Sulfobacillus</taxon>
    </lineage>
</organism>
<comment type="subcellular location">
    <subcellularLocation>
        <location evidence="8">Cytoplasm</location>
    </subcellularLocation>
</comment>
<keyword evidence="4 8" id="KW-0067">ATP-binding</keyword>
<dbReference type="PRINTS" id="PR01045">
    <property type="entry name" value="TRNASYNTHGB"/>
</dbReference>
<evidence type="ECO:0000256" key="6">
    <source>
        <dbReference type="ARBA" id="ARBA00023146"/>
    </source>
</evidence>